<evidence type="ECO:0000313" key="2">
    <source>
        <dbReference type="Proteomes" id="UP000008068"/>
    </source>
</evidence>
<dbReference type="STRING" id="135651.G0P050"/>
<dbReference type="Pfam" id="PF05075">
    <property type="entry name" value="DUF684"/>
    <property type="match status" value="1"/>
</dbReference>
<dbReference type="EMBL" id="GL379996">
    <property type="protein sequence ID" value="EGT41593.1"/>
    <property type="molecule type" value="Genomic_DNA"/>
</dbReference>
<gene>
    <name evidence="1" type="ORF">CAEBREN_21236</name>
</gene>
<dbReference type="InterPro" id="IPR007767">
    <property type="entry name" value="DUF684"/>
</dbReference>
<evidence type="ECO:0000313" key="1">
    <source>
        <dbReference type="EMBL" id="EGT41593.1"/>
    </source>
</evidence>
<dbReference type="eggNOG" id="ENOG502TJGV">
    <property type="taxonomic scope" value="Eukaryota"/>
</dbReference>
<dbReference type="Proteomes" id="UP000008068">
    <property type="component" value="Unassembled WGS sequence"/>
</dbReference>
<dbReference type="HOGENOM" id="CLU_040461_1_1_1"/>
<protein>
    <submittedName>
        <fullName evidence="1">Uncharacterized protein</fullName>
    </submittedName>
</protein>
<name>G0P050_CAEBE</name>
<dbReference type="InParanoid" id="G0P050"/>
<dbReference type="OMA" id="ITEVNFY"/>
<dbReference type="PANTHER" id="PTHR31464">
    <property type="entry name" value="PROTEIN CBG01266"/>
    <property type="match status" value="1"/>
</dbReference>
<reference evidence="2" key="1">
    <citation type="submission" date="2011-07" db="EMBL/GenBank/DDBJ databases">
        <authorList>
            <consortium name="Caenorhabditis brenneri Sequencing and Analysis Consortium"/>
            <person name="Wilson R.K."/>
        </authorList>
    </citation>
    <scope>NUCLEOTIDE SEQUENCE [LARGE SCALE GENOMIC DNA]</scope>
    <source>
        <strain evidence="2">PB2801</strain>
    </source>
</reference>
<organism evidence="2">
    <name type="scientific">Caenorhabditis brenneri</name>
    <name type="common">Nematode worm</name>
    <dbReference type="NCBI Taxonomy" id="135651"/>
    <lineage>
        <taxon>Eukaryota</taxon>
        <taxon>Metazoa</taxon>
        <taxon>Ecdysozoa</taxon>
        <taxon>Nematoda</taxon>
        <taxon>Chromadorea</taxon>
        <taxon>Rhabditida</taxon>
        <taxon>Rhabditina</taxon>
        <taxon>Rhabditomorpha</taxon>
        <taxon>Rhabditoidea</taxon>
        <taxon>Rhabditidae</taxon>
        <taxon>Peloderinae</taxon>
        <taxon>Caenorhabditis</taxon>
    </lineage>
</organism>
<proteinExistence type="predicted"/>
<dbReference type="PANTHER" id="PTHR31464:SF3">
    <property type="entry name" value="AAA DOMAIN-CONTAINING PROTEIN-RELATED"/>
    <property type="match status" value="1"/>
</dbReference>
<dbReference type="AlphaFoldDB" id="G0P050"/>
<keyword evidence="2" id="KW-1185">Reference proteome</keyword>
<accession>G0P050</accession>
<dbReference type="OrthoDB" id="5789346at2759"/>
<sequence length="448" mass="51339">MVADTESKQEFVDVDALSLDNHEKNRENPEETYSMTDTIGKVIDVSDICIKIGQFIFKDIAQTLGNIAGVGGIVKAILALIPDGDAPDPVLQKLVDLEKKIDKLAAQMHAKFDDLKAFITEVNFYVEIMNPASNLMKYMMDCMKHPADEALDNFKEAYARHPPLELAYVILQKHFECTKLKFQSMLSFMEQKSTNPLKMAMDADPLKTSTTFNKWYQIISGVLAEFLFLEAFGSGLLKKDNKYNSNRIIERSEHLFEVMGRWKKEYTENNQYWGVLPDHMVKIMKETLSNEKKADKMKSILDTILTNDSFYLTVFNKPTDGFKNYAYSDWNSNNLIEFRDVGGSYAFIYRSKSANKIEEAVLQTLKKRVKVTKFDVKEFNKSPKDYPFKIAMDLKIASFVCVIGFIGEEIRWANCHQNEGQPGWSDLIISEPDKNGKRSMRHLIAGYQ</sequence>